<dbReference type="GO" id="GO:0006265">
    <property type="term" value="P:DNA topological change"/>
    <property type="evidence" value="ECO:0007669"/>
    <property type="project" value="InterPro"/>
</dbReference>
<dbReference type="InterPro" id="IPR036890">
    <property type="entry name" value="HATPase_C_sf"/>
</dbReference>
<dbReference type="NCBIfam" id="NF004189">
    <property type="entry name" value="PRK05644.1"/>
    <property type="match status" value="1"/>
</dbReference>
<dbReference type="PROSITE" id="PS50880">
    <property type="entry name" value="TOPRIM"/>
    <property type="match status" value="1"/>
</dbReference>
<keyword evidence="11" id="KW-0413">Isomerase</keyword>
<comment type="cofactor">
    <cofactor evidence="2">
        <name>Mg(2+)</name>
        <dbReference type="ChEBI" id="CHEBI:18420"/>
    </cofactor>
</comment>
<dbReference type="CDD" id="cd03366">
    <property type="entry name" value="TOPRIM_TopoIIA_GyrB"/>
    <property type="match status" value="1"/>
</dbReference>
<dbReference type="GO" id="GO:0003677">
    <property type="term" value="F:DNA binding"/>
    <property type="evidence" value="ECO:0007669"/>
    <property type="project" value="UniProtKB-KW"/>
</dbReference>
<dbReference type="InterPro" id="IPR006171">
    <property type="entry name" value="TOPRIM_dom"/>
</dbReference>
<comment type="similarity">
    <text evidence="3">Belongs to the type II topoisomerase GyrB family.</text>
</comment>
<keyword evidence="6" id="KW-0547">Nucleotide-binding</keyword>
<keyword evidence="10" id="KW-0238">DNA-binding</keyword>
<dbReference type="InterPro" id="IPR034160">
    <property type="entry name" value="TOPRIM_GyrB"/>
</dbReference>
<accession>A0A1H6WDU2</accession>
<evidence type="ECO:0000256" key="5">
    <source>
        <dbReference type="ARBA" id="ARBA00022723"/>
    </source>
</evidence>
<name>A0A1H6WDU2_9DEIO</name>
<dbReference type="CDD" id="cd16928">
    <property type="entry name" value="HATPase_GyrB-like"/>
    <property type="match status" value="1"/>
</dbReference>
<dbReference type="PANTHER" id="PTHR45866:SF1">
    <property type="entry name" value="DNA GYRASE SUBUNIT B, MITOCHONDRIAL"/>
    <property type="match status" value="1"/>
</dbReference>
<dbReference type="GO" id="GO:0046872">
    <property type="term" value="F:metal ion binding"/>
    <property type="evidence" value="ECO:0007669"/>
    <property type="project" value="UniProtKB-KW"/>
</dbReference>
<dbReference type="InterPro" id="IPR000565">
    <property type="entry name" value="Topo_IIA_B"/>
</dbReference>
<evidence type="ECO:0000256" key="11">
    <source>
        <dbReference type="ARBA" id="ARBA00023235"/>
    </source>
</evidence>
<dbReference type="Pfam" id="PF02518">
    <property type="entry name" value="HATPase_c"/>
    <property type="match status" value="1"/>
</dbReference>
<dbReference type="Pfam" id="PF00986">
    <property type="entry name" value="DNA_gyraseB_C"/>
    <property type="match status" value="1"/>
</dbReference>
<dbReference type="Gene3D" id="3.30.565.10">
    <property type="entry name" value="Histidine kinase-like ATPase, C-terminal domain"/>
    <property type="match status" value="1"/>
</dbReference>
<keyword evidence="9" id="KW-0799">Topoisomerase</keyword>
<dbReference type="SUPFAM" id="SSF55874">
    <property type="entry name" value="ATPase domain of HSP90 chaperone/DNA topoisomerase II/histidine kinase"/>
    <property type="match status" value="1"/>
</dbReference>
<dbReference type="EC" id="5.6.2.2" evidence="4"/>
<evidence type="ECO:0000256" key="6">
    <source>
        <dbReference type="ARBA" id="ARBA00022741"/>
    </source>
</evidence>
<evidence type="ECO:0000256" key="10">
    <source>
        <dbReference type="ARBA" id="ARBA00023125"/>
    </source>
</evidence>
<evidence type="ECO:0000256" key="3">
    <source>
        <dbReference type="ARBA" id="ARBA00010708"/>
    </source>
</evidence>
<dbReference type="PROSITE" id="PS00177">
    <property type="entry name" value="TOPOISOMERASE_II"/>
    <property type="match status" value="1"/>
</dbReference>
<dbReference type="Proteomes" id="UP000199223">
    <property type="component" value="Unassembled WGS sequence"/>
</dbReference>
<dbReference type="AlphaFoldDB" id="A0A1H6WDU2"/>
<dbReference type="InterPro" id="IPR003594">
    <property type="entry name" value="HATPase_dom"/>
</dbReference>
<dbReference type="PANTHER" id="PTHR45866">
    <property type="entry name" value="DNA GYRASE/TOPOISOMERASE SUBUNIT B"/>
    <property type="match status" value="1"/>
</dbReference>
<organism evidence="13 14">
    <name type="scientific">Deinococcus reticulitermitis</name>
    <dbReference type="NCBI Taxonomy" id="856736"/>
    <lineage>
        <taxon>Bacteria</taxon>
        <taxon>Thermotogati</taxon>
        <taxon>Deinococcota</taxon>
        <taxon>Deinococci</taxon>
        <taxon>Deinococcales</taxon>
        <taxon>Deinococcaceae</taxon>
        <taxon>Deinococcus</taxon>
    </lineage>
</organism>
<dbReference type="InterPro" id="IPR013760">
    <property type="entry name" value="Topo_IIA-like_dom_sf"/>
</dbReference>
<dbReference type="CDD" id="cd00329">
    <property type="entry name" value="TopoII_MutL_Trans"/>
    <property type="match status" value="1"/>
</dbReference>
<dbReference type="Gene3D" id="3.30.230.10">
    <property type="match status" value="1"/>
</dbReference>
<dbReference type="InterPro" id="IPR013506">
    <property type="entry name" value="Topo_IIA_bsu_dom2"/>
</dbReference>
<dbReference type="InterPro" id="IPR014721">
    <property type="entry name" value="Ribsml_uS5_D2-typ_fold_subgr"/>
</dbReference>
<evidence type="ECO:0000256" key="7">
    <source>
        <dbReference type="ARBA" id="ARBA00022840"/>
    </source>
</evidence>
<gene>
    <name evidence="13" type="ORF">SAMN04488058_104143</name>
</gene>
<evidence type="ECO:0000313" key="14">
    <source>
        <dbReference type="Proteomes" id="UP000199223"/>
    </source>
</evidence>
<evidence type="ECO:0000256" key="8">
    <source>
        <dbReference type="ARBA" id="ARBA00022842"/>
    </source>
</evidence>
<dbReference type="InterPro" id="IPR018522">
    <property type="entry name" value="TopoIIA_CS"/>
</dbReference>
<evidence type="ECO:0000256" key="1">
    <source>
        <dbReference type="ARBA" id="ARBA00000185"/>
    </source>
</evidence>
<protein>
    <recommendedName>
        <fullName evidence="4">DNA topoisomerase (ATP-hydrolyzing)</fullName>
        <ecNumber evidence="4">5.6.2.2</ecNumber>
    </recommendedName>
</protein>
<evidence type="ECO:0000256" key="2">
    <source>
        <dbReference type="ARBA" id="ARBA00001946"/>
    </source>
</evidence>
<dbReference type="Pfam" id="PF00204">
    <property type="entry name" value="DNA_gyraseB"/>
    <property type="match status" value="1"/>
</dbReference>
<feature type="domain" description="Toprim" evidence="12">
    <location>
        <begin position="454"/>
        <end position="573"/>
    </location>
</feature>
<dbReference type="RefSeq" id="WP_281244003.1">
    <property type="nucleotide sequence ID" value="NZ_FNZA01000004.1"/>
</dbReference>
<dbReference type="FunFam" id="3.30.230.10:FF:000005">
    <property type="entry name" value="DNA gyrase subunit B"/>
    <property type="match status" value="1"/>
</dbReference>
<dbReference type="SMART" id="SM00433">
    <property type="entry name" value="TOP2c"/>
    <property type="match status" value="1"/>
</dbReference>
<keyword evidence="14" id="KW-1185">Reference proteome</keyword>
<dbReference type="SUPFAM" id="SSF54211">
    <property type="entry name" value="Ribosomal protein S5 domain 2-like"/>
    <property type="match status" value="1"/>
</dbReference>
<evidence type="ECO:0000259" key="12">
    <source>
        <dbReference type="PROSITE" id="PS50880"/>
    </source>
</evidence>
<dbReference type="GO" id="GO:0005524">
    <property type="term" value="F:ATP binding"/>
    <property type="evidence" value="ECO:0007669"/>
    <property type="project" value="UniProtKB-KW"/>
</dbReference>
<evidence type="ECO:0000256" key="4">
    <source>
        <dbReference type="ARBA" id="ARBA00012895"/>
    </source>
</evidence>
<evidence type="ECO:0000256" key="9">
    <source>
        <dbReference type="ARBA" id="ARBA00023029"/>
    </source>
</evidence>
<dbReference type="PRINTS" id="PR00418">
    <property type="entry name" value="TPI2FAMILY"/>
</dbReference>
<dbReference type="InterPro" id="IPR002288">
    <property type="entry name" value="DNA_gyrase_B_C"/>
</dbReference>
<proteinExistence type="inferred from homology"/>
<evidence type="ECO:0000313" key="13">
    <source>
        <dbReference type="EMBL" id="SEJ15053.1"/>
    </source>
</evidence>
<dbReference type="EMBL" id="FNZA01000004">
    <property type="protein sequence ID" value="SEJ15053.1"/>
    <property type="molecule type" value="Genomic_DNA"/>
</dbReference>
<keyword evidence="8" id="KW-0460">Magnesium</keyword>
<dbReference type="SMART" id="SM00387">
    <property type="entry name" value="HATPase_c"/>
    <property type="match status" value="1"/>
</dbReference>
<comment type="catalytic activity">
    <reaction evidence="1">
        <text>ATP-dependent breakage, passage and rejoining of double-stranded DNA.</text>
        <dbReference type="EC" id="5.6.2.2"/>
    </reaction>
</comment>
<sequence length="680" mass="75194">MTRLDDHLQGTLAEGVTEHIEQNLGSADDYNADQISVLEGMDAVRKRPGMYVQGGTGIDGYHQLLTEIIDNAIDEGLAGFASEVHIIMHEDGSATVTDDGRGIPVDIMKSKGRPAIEVIFSELHAGGKFGQGAYKVSGGLHGVGSTVVNALSTFLDVTVNKHGQLHHVRFEQGVLVQPLQVLGQTPEDVKWATQVTFHPDPTIFKEFENHFDYARIRNRLRELAYLTGLKIVVRDERKSLHAGEIKEEVFHEKGGIANFARALVTDDTKLLYDQPVVMRGMHSDVEVEVAFIHANTYSSDNILTYANMIRTRDGGTPLTGFKTAYTRVLNKYAASKNLIKAGNPVPGGDDLLEGIYCVVSVKVGDPQFESQAKVKLLNSEAQTAVNAVVGEKFAQFLEENPKIGKTIVEKAAEAARARDAARKARDIVRRSNPLDNDDLPGKLADCSSQDPAESELFIVEGNSAGGSAKGGRERRFQAILPLRGKILNVEKAELNKILKNAEIRSLIGAIGAGFDGKGEEMRFDLENLRYHKIVIMTDADMDGGHITTLLLTFFFRFMRPVVEHGHLYIAQPPLYRITVGAQTKNNKGTYLFTNEELKEHVARANKDGKKYEIQRFKGLGEMNAEQLWETTMNPETRVLKRVSIEDLIIANEIFDALMGSEVAPRKEFIRENARFAEISV</sequence>
<keyword evidence="7" id="KW-0067">ATP-binding</keyword>
<dbReference type="InterPro" id="IPR013759">
    <property type="entry name" value="Topo_IIA_B_C"/>
</dbReference>
<dbReference type="PRINTS" id="PR01159">
    <property type="entry name" value="DNAGYRASEB"/>
</dbReference>
<dbReference type="STRING" id="856736.SAMN04488058_104143"/>
<dbReference type="Pfam" id="PF01751">
    <property type="entry name" value="Toprim"/>
    <property type="match status" value="1"/>
</dbReference>
<dbReference type="InterPro" id="IPR020568">
    <property type="entry name" value="Ribosomal_Su5_D2-typ_SF"/>
</dbReference>
<dbReference type="FunFam" id="3.40.50.670:FF:000002">
    <property type="entry name" value="DNA gyrase subunit B"/>
    <property type="match status" value="1"/>
</dbReference>
<keyword evidence="5" id="KW-0479">Metal-binding</keyword>
<dbReference type="GO" id="GO:0003918">
    <property type="term" value="F:DNA topoisomerase type II (double strand cut, ATP-hydrolyzing) activity"/>
    <property type="evidence" value="ECO:0007669"/>
    <property type="project" value="UniProtKB-EC"/>
</dbReference>
<dbReference type="SUPFAM" id="SSF56719">
    <property type="entry name" value="Type II DNA topoisomerase"/>
    <property type="match status" value="1"/>
</dbReference>
<dbReference type="InterPro" id="IPR001241">
    <property type="entry name" value="Topo_IIA"/>
</dbReference>
<dbReference type="Gene3D" id="3.40.50.670">
    <property type="match status" value="1"/>
</dbReference>
<reference evidence="14" key="1">
    <citation type="submission" date="2016-10" db="EMBL/GenBank/DDBJ databases">
        <authorList>
            <person name="Varghese N."/>
            <person name="Submissions S."/>
        </authorList>
    </citation>
    <scope>NUCLEOTIDE SEQUENCE [LARGE SCALE GENOMIC DNA]</scope>
    <source>
        <strain evidence="14">CGMCC 1.10218</strain>
    </source>
</reference>